<dbReference type="HOGENOM" id="CLU_2883064_0_0_5"/>
<sequence length="63" mass="7673">MNNHLIISKYFTLKSTINIDLNNDIIMNMVKETIYNKILQEKIKCRINQNLRRISKRLRYIFS</sequence>
<accession>D5AXU2</accession>
<evidence type="ECO:0000313" key="2">
    <source>
        <dbReference type="Proteomes" id="UP000006931"/>
    </source>
</evidence>
<dbReference type="AlphaFoldDB" id="D5AXU2"/>
<organism evidence="1 2">
    <name type="scientific">Rickettsia prowazekii (strain Rp22)</name>
    <dbReference type="NCBI Taxonomy" id="449216"/>
    <lineage>
        <taxon>Bacteria</taxon>
        <taxon>Pseudomonadati</taxon>
        <taxon>Pseudomonadota</taxon>
        <taxon>Alphaproteobacteria</taxon>
        <taxon>Rickettsiales</taxon>
        <taxon>Rickettsiaceae</taxon>
        <taxon>Rickettsieae</taxon>
        <taxon>Rickettsia</taxon>
        <taxon>typhus group</taxon>
    </lineage>
</organism>
<reference evidence="1 2" key="1">
    <citation type="journal article" date="2010" name="Genome Res.">
        <title>Genomic, proteomic, and transcriptomic analysis of virulent and avirulent Rickettsia prowazekii reveals its adaptive mutation capabilities.</title>
        <authorList>
            <person name="Bechah Y."/>
            <person name="El Karkouri K."/>
            <person name="Mediannikov O."/>
            <person name="Leroy Q."/>
            <person name="Pelletier N."/>
            <person name="Robert C."/>
            <person name="Medigue C."/>
            <person name="Mege J.L."/>
            <person name="Raoult D."/>
        </authorList>
    </citation>
    <scope>NUCLEOTIDE SEQUENCE [LARGE SCALE GENOMIC DNA]</scope>
    <source>
        <strain evidence="1 2">Rp22</strain>
    </source>
</reference>
<gene>
    <name evidence="1" type="ORF">rpr22_0719</name>
</gene>
<protein>
    <submittedName>
        <fullName evidence="1">Uncharacterized protein</fullName>
    </submittedName>
</protein>
<proteinExistence type="predicted"/>
<evidence type="ECO:0000313" key="1">
    <source>
        <dbReference type="EMBL" id="ADE30231.1"/>
    </source>
</evidence>
<dbReference type="Proteomes" id="UP000006931">
    <property type="component" value="Chromosome"/>
</dbReference>
<dbReference type="KEGG" id="rpq:rpr22_0719"/>
<dbReference type="EMBL" id="CP001584">
    <property type="protein sequence ID" value="ADE30231.1"/>
    <property type="molecule type" value="Genomic_DNA"/>
</dbReference>
<name>D5AXU2_RICPP</name>